<protein>
    <recommendedName>
        <fullName evidence="2">ABC transporter domain-containing protein</fullName>
    </recommendedName>
</protein>
<dbReference type="AlphaFoldDB" id="A0A806JYU7"/>
<sequence>MVLSWVDLSIPNCIKPFSLGLEKADFLFLAGESHRDKLLRALAGFLPKESNSQEAIRVNGKPLGKDEKLDSLLLPKNMAQSLPPHRTIGQFALDISPNMSRKSLEIHAAKHGVDKCALSSKPSKIPLPMLHRISLWCAALFTSKAVFIEEPDGGFCEECRPFDFLQSMLINNTTSCIIFSPASKESLLQKARAMQFCRARIAVFCGDRLVEEGEAQRMLESPVHNYTKEWLDNGDFQPRKARTAWSYCKAYCEERNCPKHGVSSAMLDCKPDVLHKVMCRGFLD</sequence>
<evidence type="ECO:0000313" key="1">
    <source>
        <dbReference type="EMBL" id="AGS52205.1"/>
    </source>
</evidence>
<organism evidence="1">
    <name type="scientific">uncultured bacterium contig00052</name>
    <dbReference type="NCBI Taxonomy" id="1181536"/>
    <lineage>
        <taxon>Bacteria</taxon>
        <taxon>environmental samples</taxon>
    </lineage>
</organism>
<accession>A0A806JYU7</accession>
<reference evidence="1" key="1">
    <citation type="submission" date="2012-03" db="EMBL/GenBank/DDBJ databases">
        <title>Functional metagenomics reveals considerable lignocellulase gene clusters in the gut microbiome of a wood-feeding higher termite.</title>
        <authorList>
            <person name="Liu N."/>
        </authorList>
    </citation>
    <scope>NUCLEOTIDE SEQUENCE</scope>
</reference>
<evidence type="ECO:0008006" key="2">
    <source>
        <dbReference type="Google" id="ProtNLM"/>
    </source>
</evidence>
<name>A0A806JYU7_9BACT</name>
<proteinExistence type="predicted"/>
<dbReference type="EMBL" id="JQ844185">
    <property type="protein sequence ID" value="AGS52205.1"/>
    <property type="molecule type" value="Genomic_DNA"/>
</dbReference>